<dbReference type="GO" id="GO:0003700">
    <property type="term" value="F:DNA-binding transcription factor activity"/>
    <property type="evidence" value="ECO:0007669"/>
    <property type="project" value="InterPro"/>
</dbReference>
<dbReference type="InterPro" id="IPR011991">
    <property type="entry name" value="ArsR-like_HTH"/>
</dbReference>
<dbReference type="CDD" id="cd00090">
    <property type="entry name" value="HTH_ARSR"/>
    <property type="match status" value="1"/>
</dbReference>
<dbReference type="SMART" id="SM00418">
    <property type="entry name" value="HTH_ARSR"/>
    <property type="match status" value="1"/>
</dbReference>
<dbReference type="AlphaFoldDB" id="A0A7H8N318"/>
<dbReference type="Gene3D" id="1.10.10.10">
    <property type="entry name" value="Winged helix-like DNA-binding domain superfamily/Winged helix DNA-binding domain"/>
    <property type="match status" value="1"/>
</dbReference>
<name>A0A7H8N318_9ACTN</name>
<organism evidence="2 3">
    <name type="scientific">Streptomyces buecherae</name>
    <dbReference type="NCBI Taxonomy" id="2763006"/>
    <lineage>
        <taxon>Bacteria</taxon>
        <taxon>Bacillati</taxon>
        <taxon>Actinomycetota</taxon>
        <taxon>Actinomycetes</taxon>
        <taxon>Kitasatosporales</taxon>
        <taxon>Streptomycetaceae</taxon>
        <taxon>Streptomyces</taxon>
    </lineage>
</organism>
<protein>
    <submittedName>
        <fullName evidence="2">Helix-turn-helix transcriptional regulator</fullName>
    </submittedName>
</protein>
<dbReference type="EMBL" id="CP054929">
    <property type="protein sequence ID" value="QKW48810.1"/>
    <property type="molecule type" value="Genomic_DNA"/>
</dbReference>
<dbReference type="InterPro" id="IPR000835">
    <property type="entry name" value="HTH_MarR-typ"/>
</dbReference>
<reference evidence="2 3" key="1">
    <citation type="submission" date="2020-06" db="EMBL/GenBank/DDBJ databases">
        <title>Genome mining for natural products.</title>
        <authorList>
            <person name="Zhang B."/>
            <person name="Shi J."/>
            <person name="Ge H."/>
        </authorList>
    </citation>
    <scope>NUCLEOTIDE SEQUENCE [LARGE SCALE GENOMIC DNA]</scope>
    <source>
        <strain evidence="2 3">NA00687</strain>
    </source>
</reference>
<dbReference type="InterPro" id="IPR036390">
    <property type="entry name" value="WH_DNA-bd_sf"/>
</dbReference>
<evidence type="ECO:0000259" key="1">
    <source>
        <dbReference type="SMART" id="SM00418"/>
    </source>
</evidence>
<keyword evidence="3" id="KW-1185">Reference proteome</keyword>
<dbReference type="RefSeq" id="WP_176160542.1">
    <property type="nucleotide sequence ID" value="NZ_CP054929.1"/>
</dbReference>
<dbReference type="SUPFAM" id="SSF46785">
    <property type="entry name" value="Winged helix' DNA-binding domain"/>
    <property type="match status" value="1"/>
</dbReference>
<dbReference type="InterPro" id="IPR036388">
    <property type="entry name" value="WH-like_DNA-bd_sf"/>
</dbReference>
<dbReference type="InterPro" id="IPR001845">
    <property type="entry name" value="HTH_ArsR_DNA-bd_dom"/>
</dbReference>
<evidence type="ECO:0000313" key="3">
    <source>
        <dbReference type="Proteomes" id="UP000509303"/>
    </source>
</evidence>
<evidence type="ECO:0000313" key="2">
    <source>
        <dbReference type="EMBL" id="QKW48810.1"/>
    </source>
</evidence>
<proteinExistence type="predicted"/>
<dbReference type="Pfam" id="PF01047">
    <property type="entry name" value="MarR"/>
    <property type="match status" value="1"/>
</dbReference>
<gene>
    <name evidence="2" type="ORF">HUT08_03805</name>
</gene>
<sequence>MSSPAQLALGELRQINVRVSTHPGLTVRSLFSDVLGGPPQGVPPRVRQMIRAALPPGAARLLRSLFATSHSPIPCFLTSAMDPFAEGGVEAQLERIRDLSSDAVQHQVAEHFAGQPTAVWHRLFQHPRVFAAASASVQEAIWRAYEPLWRRTAAVRAREVERIGTALVTHQLPRVLADLGPGSRFDGSTLHFAEARRLHGGSVTHPRQGPDGNLLVLAPLSSGTRALAGCTVGAGSVRVGYPPAGLARALEGADASHPADALVLVLGEQRATILRHGSRGATMTEIAHHLGCSPATVTYHCAQLERAGLVQRVRQGRTVRLRLADRGAELIDLLR</sequence>
<accession>A0A7H8N318</accession>
<dbReference type="Proteomes" id="UP000509303">
    <property type="component" value="Chromosome"/>
</dbReference>
<feature type="domain" description="HTH arsR-type" evidence="1">
    <location>
        <begin position="262"/>
        <end position="335"/>
    </location>
</feature>